<reference evidence="1 2" key="1">
    <citation type="submission" date="2016-09" db="EMBL/GenBank/DDBJ databases">
        <title>Alteromonas lipolytica, a new species isolated from sea water.</title>
        <authorList>
            <person name="Wu Y.-H."/>
            <person name="Cheng H."/>
            <person name="Xu X.-W."/>
        </authorList>
    </citation>
    <scope>NUCLEOTIDE SEQUENCE [LARGE SCALE GENOMIC DNA]</scope>
    <source>
        <strain evidence="1 2">JW12</strain>
    </source>
</reference>
<dbReference type="AlphaFoldDB" id="A0A1E8FDH1"/>
<dbReference type="Gene3D" id="2.60.120.620">
    <property type="entry name" value="q2cbj1_9rhob like domain"/>
    <property type="match status" value="1"/>
</dbReference>
<dbReference type="InterPro" id="IPR011990">
    <property type="entry name" value="TPR-like_helical_dom_sf"/>
</dbReference>
<proteinExistence type="predicted"/>
<dbReference type="STRING" id="1856405.BFC17_20725"/>
<dbReference type="Pfam" id="PF13759">
    <property type="entry name" value="2OG-FeII_Oxy_5"/>
    <property type="match status" value="1"/>
</dbReference>
<dbReference type="InterPro" id="IPR012668">
    <property type="entry name" value="CHP02466"/>
</dbReference>
<sequence>MTTQVNALLASGQTQQAIAQLGQKLENNQATESECLLLGQLQFEEQLVPESISAFEAFLLHQPDNTDALLALAQSQLLAGFSATDTFATITRLNPALRSAWHGYALAVASQGNVVEAQQFLESKLQAHADWVEGHKLLATLKYTQGDDATFLNSFQQAINQQPQHAQLHQHYFNLLVQNKDWDKAQQLIKNMREQPALSRFATIASIILAIESNQTEQLNPLLQQAQHIDDTALDLALVRYFIKQQQFQTAESIAMRRVAKSSALVFIPYLSLIWRLTDSPYFAWLEHHDELVKSMPVHLSENELIELKACLNKLHSSRSPFIEQSVRGGTQTDQHLFLRHEPILRTLRDKLKQTVSRYVAQLPEHDEKTHPLLGKPRAAAIDGNVKFSGSWSVRLQRQGYNVSHTHPKGWISSALHLQLPGMSDPAAPDAGFIQFGTPPPELKLNLAPTLKMKPVVGNVVLFPSTMWHSTVPFEQGERLVVAFDVQSPAR</sequence>
<dbReference type="Proteomes" id="UP000176037">
    <property type="component" value="Unassembled WGS sequence"/>
</dbReference>
<dbReference type="Gene3D" id="1.25.40.10">
    <property type="entry name" value="Tetratricopeptide repeat domain"/>
    <property type="match status" value="1"/>
</dbReference>
<evidence type="ECO:0000313" key="1">
    <source>
        <dbReference type="EMBL" id="OFI33982.1"/>
    </source>
</evidence>
<comment type="caution">
    <text evidence="1">The sequence shown here is derived from an EMBL/GenBank/DDBJ whole genome shotgun (WGS) entry which is preliminary data.</text>
</comment>
<dbReference type="EMBL" id="MJIC01000014">
    <property type="protein sequence ID" value="OFI33982.1"/>
    <property type="molecule type" value="Genomic_DNA"/>
</dbReference>
<accession>A0A1E8FDH1</accession>
<name>A0A1E8FDH1_9ALTE</name>
<keyword evidence="2" id="KW-1185">Reference proteome</keyword>
<dbReference type="SUPFAM" id="SSF48452">
    <property type="entry name" value="TPR-like"/>
    <property type="match status" value="1"/>
</dbReference>
<dbReference type="OrthoDB" id="549777at2"/>
<evidence type="ECO:0000313" key="2">
    <source>
        <dbReference type="Proteomes" id="UP000176037"/>
    </source>
</evidence>
<gene>
    <name evidence="1" type="ORF">BFC17_20725</name>
</gene>
<organism evidence="1 2">
    <name type="scientific">Alteromonas lipolytica</name>
    <dbReference type="NCBI Taxonomy" id="1856405"/>
    <lineage>
        <taxon>Bacteria</taxon>
        <taxon>Pseudomonadati</taxon>
        <taxon>Pseudomonadota</taxon>
        <taxon>Gammaproteobacteria</taxon>
        <taxon>Alteromonadales</taxon>
        <taxon>Alteromonadaceae</taxon>
        <taxon>Alteromonas/Salinimonas group</taxon>
        <taxon>Alteromonas</taxon>
    </lineage>
</organism>
<dbReference type="RefSeq" id="WP_070176909.1">
    <property type="nucleotide sequence ID" value="NZ_BMJR01000003.1"/>
</dbReference>
<protein>
    <submittedName>
        <fullName evidence="1">Uncharacterized protein</fullName>
    </submittedName>
</protein>